<comment type="caution">
    <text evidence="1">The sequence shown here is derived from an EMBL/GenBank/DDBJ whole genome shotgun (WGS) entry which is preliminary data.</text>
</comment>
<accession>A0A8S0ZW49</accession>
<evidence type="ECO:0000313" key="4">
    <source>
        <dbReference type="Proteomes" id="UP000494256"/>
    </source>
</evidence>
<sequence length="136" mass="14707">MLLNLNTQVSYRPHRTNSSKLKMKVTLIFLVFACAMTVVYGDLVCGSNYCKQNPCTSPIAKSSCRVPSTYRANHAGKCACCPACVTFLNEGAACKTYSKELGETPSAICQEPLRCLRGVCTKASPRLAAVLCSLFP</sequence>
<name>A0A8S0ZW49_ARCPL</name>
<dbReference type="EMBL" id="CADEBD010000312">
    <property type="protein sequence ID" value="CAB3242060.1"/>
    <property type="molecule type" value="Genomic_DNA"/>
</dbReference>
<dbReference type="Pfam" id="PF12190">
    <property type="entry name" value="amfpi-1"/>
    <property type="match status" value="1"/>
</dbReference>
<dbReference type="InterPro" id="IPR021066">
    <property type="entry name" value="FPI1"/>
</dbReference>
<dbReference type="Proteomes" id="UP000494106">
    <property type="component" value="Unassembled WGS sequence"/>
</dbReference>
<evidence type="ECO:0000313" key="1">
    <source>
        <dbReference type="EMBL" id="CAB3236467.1"/>
    </source>
</evidence>
<dbReference type="AlphaFoldDB" id="A0A8S0ZW49"/>
<proteinExistence type="predicted"/>
<dbReference type="Proteomes" id="UP000494256">
    <property type="component" value="Unassembled WGS sequence"/>
</dbReference>
<keyword evidence="3" id="KW-1185">Reference proteome</keyword>
<evidence type="ECO:0000313" key="3">
    <source>
        <dbReference type="Proteomes" id="UP000494106"/>
    </source>
</evidence>
<evidence type="ECO:0008006" key="5">
    <source>
        <dbReference type="Google" id="ProtNLM"/>
    </source>
</evidence>
<evidence type="ECO:0000313" key="2">
    <source>
        <dbReference type="EMBL" id="CAB3242060.1"/>
    </source>
</evidence>
<gene>
    <name evidence="1" type="ORF">APLA_LOCUS6566</name>
    <name evidence="2" type="ORF">APLA_LOCUS9763</name>
</gene>
<dbReference type="GO" id="GO:0030414">
    <property type="term" value="F:peptidase inhibitor activity"/>
    <property type="evidence" value="ECO:0007669"/>
    <property type="project" value="InterPro"/>
</dbReference>
<dbReference type="Gene3D" id="2.10.80.20">
    <property type="match status" value="1"/>
</dbReference>
<dbReference type="EMBL" id="CADEBC010000487">
    <property type="protein sequence ID" value="CAB3236467.1"/>
    <property type="molecule type" value="Genomic_DNA"/>
</dbReference>
<reference evidence="3 4" key="1">
    <citation type="submission" date="2020-04" db="EMBL/GenBank/DDBJ databases">
        <authorList>
            <person name="Wallbank WR R."/>
            <person name="Pardo Diaz C."/>
            <person name="Kozak K."/>
            <person name="Martin S."/>
            <person name="Jiggins C."/>
            <person name="Moest M."/>
            <person name="Warren A I."/>
            <person name="Byers J.R.P. K."/>
            <person name="Montejo-Kovacevich G."/>
            <person name="Yen C E."/>
        </authorList>
    </citation>
    <scope>NUCLEOTIDE SEQUENCE [LARGE SCALE GENOMIC DNA]</scope>
</reference>
<protein>
    <recommendedName>
        <fullName evidence="5">Fungal protease inhibitor-1</fullName>
    </recommendedName>
</protein>
<dbReference type="InterPro" id="IPR053741">
    <property type="entry name" value="Ser_Fungal_Prot_Inhib_sf"/>
</dbReference>
<organism evidence="1 3">
    <name type="scientific">Arctia plantaginis</name>
    <name type="common">Wood tiger moth</name>
    <name type="synonym">Phalaena plantaginis</name>
    <dbReference type="NCBI Taxonomy" id="874455"/>
    <lineage>
        <taxon>Eukaryota</taxon>
        <taxon>Metazoa</taxon>
        <taxon>Ecdysozoa</taxon>
        <taxon>Arthropoda</taxon>
        <taxon>Hexapoda</taxon>
        <taxon>Insecta</taxon>
        <taxon>Pterygota</taxon>
        <taxon>Neoptera</taxon>
        <taxon>Endopterygota</taxon>
        <taxon>Lepidoptera</taxon>
        <taxon>Glossata</taxon>
        <taxon>Ditrysia</taxon>
        <taxon>Noctuoidea</taxon>
        <taxon>Erebidae</taxon>
        <taxon>Arctiinae</taxon>
        <taxon>Arctia</taxon>
    </lineage>
</organism>
<dbReference type="OrthoDB" id="7278554at2759"/>